<accession>A0A915JAS8</accession>
<evidence type="ECO:0000313" key="3">
    <source>
        <dbReference type="WBParaSite" id="nRc.2.0.1.t22880-RA"/>
    </source>
</evidence>
<reference evidence="3" key="1">
    <citation type="submission" date="2022-11" db="UniProtKB">
        <authorList>
            <consortium name="WormBaseParasite"/>
        </authorList>
    </citation>
    <scope>IDENTIFICATION</scope>
</reference>
<feature type="region of interest" description="Disordered" evidence="1">
    <location>
        <begin position="50"/>
        <end position="69"/>
    </location>
</feature>
<protein>
    <submittedName>
        <fullName evidence="3">Secreted protein</fullName>
    </submittedName>
</protein>
<sequence>MLSSMSLRNSFICVAETIRLAAGGSSPGASGGAGGGSLAMLRSKISVSRSLSSDGSGAVGNRGHSSNSSAVNACTEAIVGNGYG</sequence>
<dbReference type="Proteomes" id="UP000887565">
    <property type="component" value="Unplaced"/>
</dbReference>
<dbReference type="AlphaFoldDB" id="A0A915JAS8"/>
<proteinExistence type="predicted"/>
<name>A0A915JAS8_ROMCU</name>
<evidence type="ECO:0000256" key="1">
    <source>
        <dbReference type="SAM" id="MobiDB-lite"/>
    </source>
</evidence>
<organism evidence="2 3">
    <name type="scientific">Romanomermis culicivorax</name>
    <name type="common">Nematode worm</name>
    <dbReference type="NCBI Taxonomy" id="13658"/>
    <lineage>
        <taxon>Eukaryota</taxon>
        <taxon>Metazoa</taxon>
        <taxon>Ecdysozoa</taxon>
        <taxon>Nematoda</taxon>
        <taxon>Enoplea</taxon>
        <taxon>Dorylaimia</taxon>
        <taxon>Mermithida</taxon>
        <taxon>Mermithoidea</taxon>
        <taxon>Mermithidae</taxon>
        <taxon>Romanomermis</taxon>
    </lineage>
</organism>
<dbReference type="WBParaSite" id="nRc.2.0.1.t22880-RA">
    <property type="protein sequence ID" value="nRc.2.0.1.t22880-RA"/>
    <property type="gene ID" value="nRc.2.0.1.g22880"/>
</dbReference>
<keyword evidence="2" id="KW-1185">Reference proteome</keyword>
<evidence type="ECO:0000313" key="2">
    <source>
        <dbReference type="Proteomes" id="UP000887565"/>
    </source>
</evidence>